<evidence type="ECO:0000313" key="2">
    <source>
        <dbReference type="Proteomes" id="UP001602089"/>
    </source>
</evidence>
<gene>
    <name evidence="1" type="ORF">ACFYY5_29700</name>
</gene>
<organism evidence="1 2">
    <name type="scientific">Nocardia elegans</name>
    <dbReference type="NCBI Taxonomy" id="300029"/>
    <lineage>
        <taxon>Bacteria</taxon>
        <taxon>Bacillati</taxon>
        <taxon>Actinomycetota</taxon>
        <taxon>Actinomycetes</taxon>
        <taxon>Mycobacteriales</taxon>
        <taxon>Nocardiaceae</taxon>
        <taxon>Nocardia</taxon>
    </lineage>
</organism>
<dbReference type="Proteomes" id="UP001602089">
    <property type="component" value="Unassembled WGS sequence"/>
</dbReference>
<keyword evidence="2" id="KW-1185">Reference proteome</keyword>
<evidence type="ECO:0000313" key="1">
    <source>
        <dbReference type="EMBL" id="MFF4027031.1"/>
    </source>
</evidence>
<comment type="caution">
    <text evidence="1">The sequence shown here is derived from an EMBL/GenBank/DDBJ whole genome shotgun (WGS) entry which is preliminary data.</text>
</comment>
<reference evidence="1 2" key="1">
    <citation type="submission" date="2024-10" db="EMBL/GenBank/DDBJ databases">
        <title>The Natural Products Discovery Center: Release of the First 8490 Sequenced Strains for Exploring Actinobacteria Biosynthetic Diversity.</title>
        <authorList>
            <person name="Kalkreuter E."/>
            <person name="Kautsar S.A."/>
            <person name="Yang D."/>
            <person name="Bader C.D."/>
            <person name="Teijaro C.N."/>
            <person name="Fluegel L."/>
            <person name="Davis C.M."/>
            <person name="Simpson J.R."/>
            <person name="Lauterbach L."/>
            <person name="Steele A.D."/>
            <person name="Gui C."/>
            <person name="Meng S."/>
            <person name="Li G."/>
            <person name="Viehrig K."/>
            <person name="Ye F."/>
            <person name="Su P."/>
            <person name="Kiefer A.F."/>
            <person name="Nichols A."/>
            <person name="Cepeda A.J."/>
            <person name="Yan W."/>
            <person name="Fan B."/>
            <person name="Jiang Y."/>
            <person name="Adhikari A."/>
            <person name="Zheng C.-J."/>
            <person name="Schuster L."/>
            <person name="Cowan T.M."/>
            <person name="Smanski M.J."/>
            <person name="Chevrette M.G."/>
            <person name="De Carvalho L.P.S."/>
            <person name="Shen B."/>
        </authorList>
    </citation>
    <scope>NUCLEOTIDE SEQUENCE [LARGE SCALE GENOMIC DNA]</scope>
    <source>
        <strain evidence="1 2">NPDC001867</strain>
    </source>
</reference>
<dbReference type="EMBL" id="JBIATK010000012">
    <property type="protein sequence ID" value="MFF4027031.1"/>
    <property type="molecule type" value="Genomic_DNA"/>
</dbReference>
<name>A0ABW6TLL5_9NOCA</name>
<dbReference type="RefSeq" id="WP_387132225.1">
    <property type="nucleotide sequence ID" value="NZ_JBIATK010000012.1"/>
</dbReference>
<protein>
    <submittedName>
        <fullName evidence="1">Uncharacterized protein</fullName>
    </submittedName>
</protein>
<proteinExistence type="predicted"/>
<sequence>MDFEYDRVRDACFCTGRFACIVERMFEEWPDSMQPSLRRVVDPPRPVMVDLNLAIPTQQASFGRNKLPLRVKAGGLNLFDPVPGWLFAWARVSNGEWIALVAFEMVTSNGQGRVKATQWCPAAAVSKAPPH</sequence>
<accession>A0ABW6TLL5</accession>